<gene>
    <name evidence="2" type="ORF">D6D13_07009</name>
</gene>
<dbReference type="AlphaFoldDB" id="A0A4S9CF88"/>
<feature type="region of interest" description="Disordered" evidence="1">
    <location>
        <begin position="220"/>
        <end position="273"/>
    </location>
</feature>
<feature type="region of interest" description="Disordered" evidence="1">
    <location>
        <begin position="481"/>
        <end position="506"/>
    </location>
</feature>
<proteinExistence type="predicted"/>
<dbReference type="EMBL" id="QZAS01000026">
    <property type="protein sequence ID" value="THX05722.1"/>
    <property type="molecule type" value="Genomic_DNA"/>
</dbReference>
<reference evidence="2" key="1">
    <citation type="submission" date="2018-10" db="EMBL/GenBank/DDBJ databases">
        <title>Fifty Aureobasidium pullulans genomes reveal a recombining polyextremotolerant generalist.</title>
        <authorList>
            <person name="Gostincar C."/>
            <person name="Turk M."/>
            <person name="Zajc J."/>
            <person name="Gunde-Cimerman N."/>
        </authorList>
    </citation>
    <scope>NUCLEOTIDE SEQUENCE [LARGE SCALE GENOMIC DNA]</scope>
    <source>
        <strain evidence="2">EXF-10085</strain>
    </source>
</reference>
<organism evidence="2">
    <name type="scientific">Aureobasidium pullulans</name>
    <name type="common">Black yeast</name>
    <name type="synonym">Pullularia pullulans</name>
    <dbReference type="NCBI Taxonomy" id="5580"/>
    <lineage>
        <taxon>Eukaryota</taxon>
        <taxon>Fungi</taxon>
        <taxon>Dikarya</taxon>
        <taxon>Ascomycota</taxon>
        <taxon>Pezizomycotina</taxon>
        <taxon>Dothideomycetes</taxon>
        <taxon>Dothideomycetidae</taxon>
        <taxon>Dothideales</taxon>
        <taxon>Saccotheciaceae</taxon>
        <taxon>Aureobasidium</taxon>
    </lineage>
</organism>
<evidence type="ECO:0000256" key="1">
    <source>
        <dbReference type="SAM" id="MobiDB-lite"/>
    </source>
</evidence>
<comment type="caution">
    <text evidence="2">The sequence shown here is derived from an EMBL/GenBank/DDBJ whole genome shotgun (WGS) entry which is preliminary data.</text>
</comment>
<name>A0A4S9CF88_AURPU</name>
<accession>A0A4S9CF88</accession>
<feature type="compositionally biased region" description="Polar residues" evidence="1">
    <location>
        <begin position="231"/>
        <end position="246"/>
    </location>
</feature>
<protein>
    <submittedName>
        <fullName evidence="2">Uncharacterized protein</fullName>
    </submittedName>
</protein>
<sequence>MTTGFIRLKAQALANYLAAYPEAHLFEPEVVVTKGTGSYWAGIAIDNRTNYVLKAQRPASSATAALEYLLETTEQLFANNQSRAISSKDPIGGSEIALWTITELKQQILANYKHMHFAPNEQDPDIVILKKGFEYFAACAIKDRANYVLLMEKPSPSMRAALEHVLNVTVESLTVTRDKLEEIHAIGSDEPPEFHEEELQWNFSSPPLSPETMAESSMMMGISHARKSRTTNDPSETSDLAASSTVDPRVPKRPASVIANEGEDEAGPSSLPRNIRSQMNSCSQFFMHAHNNCACSYPSRASSTSPSSRSSLKISSVQLLCSITRPSSTTATPKVLIRFSRVIMPDIQGLRTQVLANFKFMKWLTDEEAADCDIITIKKGISYHALIVRPCRGKPVLRMQQPNPSVRTALKYLLDMTSEHLATIDDMFSKDPAKYPWDEESTEFDLWRARFRAEAAVTPPLSPDPVVVKDERDLSVMQETVAHDSRGRPDAPLAGSRAVKRSASAMEDEIADVGIAPSASRRRSARLRSA</sequence>
<evidence type="ECO:0000313" key="2">
    <source>
        <dbReference type="EMBL" id="THX05722.1"/>
    </source>
</evidence>